<name>A0A1I7XK53_HETBA</name>
<dbReference type="InterPro" id="IPR001680">
    <property type="entry name" value="WD40_rpt"/>
</dbReference>
<evidence type="ECO:0000313" key="8">
    <source>
        <dbReference type="WBParaSite" id="Hba_17689"/>
    </source>
</evidence>
<evidence type="ECO:0000256" key="1">
    <source>
        <dbReference type="ARBA" id="ARBA00004138"/>
    </source>
</evidence>
<dbReference type="Gene3D" id="2.130.10.10">
    <property type="entry name" value="YVTN repeat-like/Quinoprotein amine dehydrogenase"/>
    <property type="match status" value="1"/>
</dbReference>
<evidence type="ECO:0000259" key="6">
    <source>
        <dbReference type="Pfam" id="PF23387"/>
    </source>
</evidence>
<dbReference type="PANTHER" id="PTHR24098">
    <property type="entry name" value="OUTER SEGMENT 5"/>
    <property type="match status" value="1"/>
</dbReference>
<reference evidence="8" key="1">
    <citation type="submission" date="2016-11" db="UniProtKB">
        <authorList>
            <consortium name="WormBaseParasite"/>
        </authorList>
    </citation>
    <scope>IDENTIFICATION</scope>
</reference>
<organism evidence="7 8">
    <name type="scientific">Heterorhabditis bacteriophora</name>
    <name type="common">Entomopathogenic nematode worm</name>
    <dbReference type="NCBI Taxonomy" id="37862"/>
    <lineage>
        <taxon>Eukaryota</taxon>
        <taxon>Metazoa</taxon>
        <taxon>Ecdysozoa</taxon>
        <taxon>Nematoda</taxon>
        <taxon>Chromadorea</taxon>
        <taxon>Rhabditida</taxon>
        <taxon>Rhabditina</taxon>
        <taxon>Rhabditomorpha</taxon>
        <taxon>Strongyloidea</taxon>
        <taxon>Heterorhabditidae</taxon>
        <taxon>Heterorhabditis</taxon>
    </lineage>
</organism>
<evidence type="ECO:0000256" key="2">
    <source>
        <dbReference type="ARBA" id="ARBA00023069"/>
    </source>
</evidence>
<dbReference type="Pfam" id="PF23335">
    <property type="entry name" value="Beta-prop_IFT80_2nd"/>
    <property type="match status" value="2"/>
</dbReference>
<dbReference type="GO" id="GO:0060271">
    <property type="term" value="P:cilium assembly"/>
    <property type="evidence" value="ECO:0007669"/>
    <property type="project" value="TreeGrafter"/>
</dbReference>
<sequence>MTPIKWKAHDGLVLCCDWSSAADLIVTGGEDCKFKWSHSMEKLSTGSILALAWSPDGTQLVGGCAAGHVIHAHLIEKRVTYRNLEVVQTKQNIIEVRDVSSDVARERLETRDRVTRISIGYEYVVTITTGYIYIFSSKNWNTPAIVDLKERSVLMVLQSDKIFLIADSDVLLVYSYEGKSLCELKIPGSGLGRISKNYYTALYFEMISSALLNTIIDSGEKTVSLSKDTVAVRDRGDHNIIHLFDPITAKVQGDGKIIHDQEISELAVCQCGLIGDRMVAFRDKSGNVFLAVVKTYGVTQRTAKIGSLVEQLQFNDETNMLAGVADGRLVVWPVPSIVFTDRSLLQQTMIEKIVGNLGKFPLLLNFTENTLVLRKSDGSLIPTMISPFPAALLQYSGQSKWDQAIRMCRQMKVFSDSFTELLDKMSPHGSISNLCIESSVFLKLILKDDILWAMLAGLATQSKNLYAAEIAYGALEEGEKVSFLFQARSHQNRDVRNAMLILFGGKINRSINTETKVADRRNKKRIKRTSEESGNIDSAERSDNTTPMLILRSKE</sequence>
<dbReference type="PANTHER" id="PTHR24098:SF0">
    <property type="entry name" value="OUTER SEGMENT 5"/>
    <property type="match status" value="1"/>
</dbReference>
<keyword evidence="2" id="KW-0969">Cilium</keyword>
<feature type="domain" description="IFT80 second beta-propeller" evidence="5">
    <location>
        <begin position="76"/>
        <end position="191"/>
    </location>
</feature>
<proteinExistence type="predicted"/>
<protein>
    <submittedName>
        <fullName evidence="8">WD_REPEATS_REGION domain-containing protein</fullName>
    </submittedName>
</protein>
<feature type="domain" description="IFT80 second beta-propeller" evidence="5">
    <location>
        <begin position="220"/>
        <end position="388"/>
    </location>
</feature>
<dbReference type="Pfam" id="PF00400">
    <property type="entry name" value="WD40"/>
    <property type="match status" value="1"/>
</dbReference>
<evidence type="ECO:0000259" key="5">
    <source>
        <dbReference type="Pfam" id="PF23335"/>
    </source>
</evidence>
<dbReference type="Pfam" id="PF23387">
    <property type="entry name" value="TPR_IFT80_172"/>
    <property type="match status" value="1"/>
</dbReference>
<evidence type="ECO:0000313" key="7">
    <source>
        <dbReference type="Proteomes" id="UP000095283"/>
    </source>
</evidence>
<dbReference type="InterPro" id="IPR056157">
    <property type="entry name" value="TPR_IFT80_172_dom"/>
</dbReference>
<dbReference type="InterPro" id="IPR015943">
    <property type="entry name" value="WD40/YVTN_repeat-like_dom_sf"/>
</dbReference>
<dbReference type="Proteomes" id="UP000095283">
    <property type="component" value="Unplaced"/>
</dbReference>
<keyword evidence="7" id="KW-1185">Reference proteome</keyword>
<feature type="domain" description="IFT80/172/WDR35 TPR" evidence="6">
    <location>
        <begin position="451"/>
        <end position="509"/>
    </location>
</feature>
<dbReference type="InterPro" id="IPR056456">
    <property type="entry name" value="Beta-prop_IFT80_2nd"/>
</dbReference>
<dbReference type="WBParaSite" id="Hba_17689">
    <property type="protein sequence ID" value="Hba_17689"/>
    <property type="gene ID" value="Hba_17689"/>
</dbReference>
<feature type="region of interest" description="Disordered" evidence="4">
    <location>
        <begin position="518"/>
        <end position="555"/>
    </location>
</feature>
<accession>A0A1I7XK53</accession>
<keyword evidence="3" id="KW-0966">Cell projection</keyword>
<dbReference type="AlphaFoldDB" id="A0A1I7XK53"/>
<dbReference type="GO" id="GO:0005929">
    <property type="term" value="C:cilium"/>
    <property type="evidence" value="ECO:0007669"/>
    <property type="project" value="UniProtKB-SubCell"/>
</dbReference>
<dbReference type="InterPro" id="IPR036322">
    <property type="entry name" value="WD40_repeat_dom_sf"/>
</dbReference>
<comment type="subcellular location">
    <subcellularLocation>
        <location evidence="1">Cell projection</location>
        <location evidence="1">Cilium</location>
    </subcellularLocation>
</comment>
<dbReference type="GO" id="GO:0030992">
    <property type="term" value="C:intraciliary transport particle B"/>
    <property type="evidence" value="ECO:0007669"/>
    <property type="project" value="TreeGrafter"/>
</dbReference>
<evidence type="ECO:0000256" key="3">
    <source>
        <dbReference type="ARBA" id="ARBA00023273"/>
    </source>
</evidence>
<evidence type="ECO:0000256" key="4">
    <source>
        <dbReference type="SAM" id="MobiDB-lite"/>
    </source>
</evidence>
<dbReference type="SUPFAM" id="SSF50978">
    <property type="entry name" value="WD40 repeat-like"/>
    <property type="match status" value="1"/>
</dbReference>